<keyword evidence="6" id="KW-0472">Membrane</keyword>
<dbReference type="KEGG" id="bhg:I6G56_32300"/>
<dbReference type="PANTHER" id="PTHR30161">
    <property type="entry name" value="FLAGELLAR EXPORT PROTEIN, MEMBRANE FLHA SUBUNIT-RELATED"/>
    <property type="match status" value="1"/>
</dbReference>
<dbReference type="InterPro" id="IPR025505">
    <property type="entry name" value="FHIPEP_CS"/>
</dbReference>
<evidence type="ECO:0000313" key="7">
    <source>
        <dbReference type="EMBL" id="QPS46721.1"/>
    </source>
</evidence>
<name>A0A7U4P944_9BURK</name>
<evidence type="ECO:0000256" key="6">
    <source>
        <dbReference type="ARBA" id="ARBA00023136"/>
    </source>
</evidence>
<dbReference type="GO" id="GO:0009306">
    <property type="term" value="P:protein secretion"/>
    <property type="evidence" value="ECO:0007669"/>
    <property type="project" value="InterPro"/>
</dbReference>
<evidence type="ECO:0000256" key="2">
    <source>
        <dbReference type="ARBA" id="ARBA00008835"/>
    </source>
</evidence>
<dbReference type="AlphaFoldDB" id="A0A7U4P944"/>
<dbReference type="InterPro" id="IPR042194">
    <property type="entry name" value="FHIPEP_1"/>
</dbReference>
<dbReference type="Proteomes" id="UP000594943">
    <property type="component" value="Chromosome 2"/>
</dbReference>
<keyword evidence="5" id="KW-1133">Transmembrane helix</keyword>
<dbReference type="PIRSF" id="PIRSF005419">
    <property type="entry name" value="FlhA"/>
    <property type="match status" value="1"/>
</dbReference>
<dbReference type="Gene3D" id="1.10.8.540">
    <property type="entry name" value="FHIPEP family, domain 3"/>
    <property type="match status" value="1"/>
</dbReference>
<accession>A0A7U4P944</accession>
<dbReference type="InterPro" id="IPR001712">
    <property type="entry name" value="T3SS_FHIPEP"/>
</dbReference>
<protein>
    <submittedName>
        <fullName evidence="7">FHIPEP family type III secretion protein</fullName>
    </submittedName>
</protein>
<evidence type="ECO:0000256" key="5">
    <source>
        <dbReference type="ARBA" id="ARBA00022989"/>
    </source>
</evidence>
<evidence type="ECO:0000256" key="1">
    <source>
        <dbReference type="ARBA" id="ARBA00004651"/>
    </source>
</evidence>
<keyword evidence="4" id="KW-0812">Transmembrane</keyword>
<dbReference type="Pfam" id="PF00771">
    <property type="entry name" value="FHIPEP"/>
    <property type="match status" value="1"/>
</dbReference>
<evidence type="ECO:0000256" key="4">
    <source>
        <dbReference type="ARBA" id="ARBA00022692"/>
    </source>
</evidence>
<dbReference type="RefSeq" id="WP_006028682.1">
    <property type="nucleotide sequence ID" value="NZ_CM003627.1"/>
</dbReference>
<dbReference type="InterPro" id="IPR042196">
    <property type="entry name" value="FHIPEP_4"/>
</dbReference>
<dbReference type="GO" id="GO:0005886">
    <property type="term" value="C:plasma membrane"/>
    <property type="evidence" value="ECO:0007669"/>
    <property type="project" value="UniProtKB-SubCell"/>
</dbReference>
<organism evidence="7 8">
    <name type="scientific">Burkholderia humptydooensis</name>
    <dbReference type="NCBI Taxonomy" id="430531"/>
    <lineage>
        <taxon>Bacteria</taxon>
        <taxon>Pseudomonadati</taxon>
        <taxon>Pseudomonadota</taxon>
        <taxon>Betaproteobacteria</taxon>
        <taxon>Burkholderiales</taxon>
        <taxon>Burkholderiaceae</taxon>
        <taxon>Burkholderia</taxon>
        <taxon>pseudomallei group</taxon>
    </lineage>
</organism>
<dbReference type="PROSITE" id="PS00994">
    <property type="entry name" value="FHIPEP"/>
    <property type="match status" value="1"/>
</dbReference>
<reference evidence="7 8" key="1">
    <citation type="submission" date="2020-12" db="EMBL/GenBank/DDBJ databases">
        <title>FDA dAtabase for Regulatory Grade micrObial Sequences (FDA-ARGOS): Supporting development and validation of Infectious Disease Dx tests.</title>
        <authorList>
            <person name="Nelson B."/>
            <person name="Plummer A."/>
            <person name="Tallon L."/>
            <person name="Sadzewicz L."/>
            <person name="Zhao X."/>
            <person name="Boylan J."/>
            <person name="Ott S."/>
            <person name="Bowen H."/>
            <person name="Vavikolanu K."/>
            <person name="Mehta A."/>
            <person name="Aluvathingal J."/>
            <person name="Nadendla S."/>
            <person name="Myers T."/>
            <person name="Yan Y."/>
            <person name="Sichtig H."/>
        </authorList>
    </citation>
    <scope>NUCLEOTIDE SEQUENCE [LARGE SCALE GENOMIC DNA]</scope>
    <source>
        <strain evidence="7 8">FDAARGOS_899</strain>
    </source>
</reference>
<dbReference type="InterPro" id="IPR042193">
    <property type="entry name" value="FHIPEP_3"/>
</dbReference>
<evidence type="ECO:0000313" key="8">
    <source>
        <dbReference type="Proteomes" id="UP000594943"/>
    </source>
</evidence>
<accession>A0A7T2WZZ5</accession>
<sequence>MGKTTGAKTMADEQYGRRLQRALGRHVDSIPIVSVLGVLCLIIFPLPIPILDVALALNLTASVLILALSVYIPHALHLSTFPTLLLVATLFRLGLNIATTRQILLNGYAGDIITTFGKLVVGGDVVVGCVVFIIIAIIQFVVVAKGADRVAEVGARFSLDALPGKQMAIDADLRAGMISKADALERRRQLEQTSQFYGAMDGASKFVKGDAIAGLLIAIVNVVGGIVIGTAVNGHALADTARLYTVLTVGDGLVSQIPSLLISFASGILITRVASIDSATAVGADIGTQIASQPRAIFAAAIVAAGFALVPGFPAMAFLGLAAALALLAALIPRLNVMRGGSASARQHWARRDGGANAVVDGDLGVSVPLRVRLGPDLFHRLRPLELDRLLLALRERFRESGVPYPGLALSADPALPAYGYAVDVDEVPIAADQLELASDDVERARRMPLDVLAGRHREDDEKPVAPEAALVERIGEAICSRPWRFLGIQEASYLQDALSRHYPQLVNLLAERIHLFVFRDVLVELLRSGIAIRNTRAIAEGLTKGCAQPNDIDGLVSSARQALSSQISNQWGGAEHCIPIVVLAPDLEAILRQKLIVTGQGKFLDLQVDEQHLFVQRVVDGMKEAWREQRGAVLVTGQDLRRSVEMLVAGGGGRMTVLAVEEISDEIEYRVLHTICVTEFEQPGACMSGSVEGFRE</sequence>
<comment type="subcellular location">
    <subcellularLocation>
        <location evidence="1">Cell membrane</location>
        <topology evidence="1">Multi-pass membrane protein</topology>
    </subcellularLocation>
</comment>
<dbReference type="Gene3D" id="3.40.30.60">
    <property type="entry name" value="FHIPEP family, domain 1"/>
    <property type="match status" value="1"/>
</dbReference>
<dbReference type="EMBL" id="CP065687">
    <property type="protein sequence ID" value="QPS46721.1"/>
    <property type="molecule type" value="Genomic_DNA"/>
</dbReference>
<proteinExistence type="inferred from homology"/>
<keyword evidence="3" id="KW-1003">Cell membrane</keyword>
<dbReference type="PRINTS" id="PR00949">
    <property type="entry name" value="TYPE3IMAPROT"/>
</dbReference>
<comment type="similarity">
    <text evidence="2">Belongs to the FHIPEP (flagella/HR/invasion proteins export pore) family.</text>
</comment>
<evidence type="ECO:0000256" key="3">
    <source>
        <dbReference type="ARBA" id="ARBA00022475"/>
    </source>
</evidence>
<gene>
    <name evidence="7" type="ORF">I6G56_32300</name>
</gene>
<dbReference type="Gene3D" id="3.40.50.12790">
    <property type="entry name" value="FHIPEP family, domain 4"/>
    <property type="match status" value="1"/>
</dbReference>